<evidence type="ECO:0000256" key="6">
    <source>
        <dbReference type="SAM" id="Phobius"/>
    </source>
</evidence>
<accession>A0A931E9E0</accession>
<dbReference type="GO" id="GO:0016020">
    <property type="term" value="C:membrane"/>
    <property type="evidence" value="ECO:0007669"/>
    <property type="project" value="UniProtKB-SubCell"/>
</dbReference>
<keyword evidence="5 6" id="KW-0472">Membrane</keyword>
<dbReference type="PANTHER" id="PTHR10057:SF0">
    <property type="entry name" value="TRANSLOCATOR PROTEIN"/>
    <property type="match status" value="1"/>
</dbReference>
<reference evidence="7" key="1">
    <citation type="submission" date="2020-11" db="EMBL/GenBank/DDBJ databases">
        <title>Bacterial whole genome sequence for Panacibacter sp. DH6.</title>
        <authorList>
            <person name="Le V."/>
            <person name="Ko S."/>
            <person name="Ahn C.-Y."/>
            <person name="Oh H.-M."/>
        </authorList>
    </citation>
    <scope>NUCLEOTIDE SEQUENCE</scope>
    <source>
        <strain evidence="7">DH6</strain>
    </source>
</reference>
<dbReference type="PANTHER" id="PTHR10057">
    <property type="entry name" value="PERIPHERAL-TYPE BENZODIAZEPINE RECEPTOR"/>
    <property type="match status" value="1"/>
</dbReference>
<gene>
    <name evidence="7" type="ORF">I5907_16105</name>
</gene>
<dbReference type="InterPro" id="IPR004307">
    <property type="entry name" value="TspO_MBR"/>
</dbReference>
<feature type="transmembrane region" description="Helical" evidence="6">
    <location>
        <begin position="54"/>
        <end position="75"/>
    </location>
</feature>
<dbReference type="FunFam" id="1.20.1260.100:FF:000001">
    <property type="entry name" value="translocator protein 2"/>
    <property type="match status" value="1"/>
</dbReference>
<comment type="caution">
    <text evidence="7">The sequence shown here is derived from an EMBL/GenBank/DDBJ whole genome shotgun (WGS) entry which is preliminary data.</text>
</comment>
<keyword evidence="8" id="KW-1185">Reference proteome</keyword>
<comment type="subcellular location">
    <subcellularLocation>
        <location evidence="1">Membrane</location>
        <topology evidence="1">Multi-pass membrane protein</topology>
    </subcellularLocation>
</comment>
<evidence type="ECO:0000256" key="2">
    <source>
        <dbReference type="ARBA" id="ARBA00007524"/>
    </source>
</evidence>
<evidence type="ECO:0000313" key="7">
    <source>
        <dbReference type="EMBL" id="MBG9377766.1"/>
    </source>
</evidence>
<dbReference type="Gene3D" id="1.20.1260.100">
    <property type="entry name" value="TspO/MBR protein"/>
    <property type="match status" value="1"/>
</dbReference>
<dbReference type="Proteomes" id="UP000628448">
    <property type="component" value="Unassembled WGS sequence"/>
</dbReference>
<feature type="transmembrane region" description="Helical" evidence="6">
    <location>
        <begin position="15"/>
        <end position="42"/>
    </location>
</feature>
<feature type="transmembrane region" description="Helical" evidence="6">
    <location>
        <begin position="111"/>
        <end position="131"/>
    </location>
</feature>
<evidence type="ECO:0000313" key="8">
    <source>
        <dbReference type="Proteomes" id="UP000628448"/>
    </source>
</evidence>
<feature type="transmembrane region" description="Helical" evidence="6">
    <location>
        <begin position="138"/>
        <end position="162"/>
    </location>
</feature>
<protein>
    <submittedName>
        <fullName evidence="7">Tryptophan-rich sensory protein</fullName>
    </submittedName>
</protein>
<dbReference type="GO" id="GO:0033013">
    <property type="term" value="P:tetrapyrrole metabolic process"/>
    <property type="evidence" value="ECO:0007669"/>
    <property type="project" value="UniProtKB-ARBA"/>
</dbReference>
<dbReference type="CDD" id="cd15904">
    <property type="entry name" value="TSPO_MBR"/>
    <property type="match status" value="1"/>
</dbReference>
<sequence length="163" mass="18658">MDQSYSKSLNPNLKLFLSLAITLLVGFGAGFATSSAIGTWYAGLNKPFFNPPNWLFAPVWTILYILMGISCYFVWKQPETSKRNVALFVFAVQLALNGMWSIIFFNFHQVGWALVDIVLLWVMILITMYLFSQHSKVAVWLLYPYFFWVSFASVLNGAILYLN</sequence>
<dbReference type="EMBL" id="JADWYR010000002">
    <property type="protein sequence ID" value="MBG9377766.1"/>
    <property type="molecule type" value="Genomic_DNA"/>
</dbReference>
<feature type="transmembrane region" description="Helical" evidence="6">
    <location>
        <begin position="87"/>
        <end position="105"/>
    </location>
</feature>
<evidence type="ECO:0000256" key="5">
    <source>
        <dbReference type="ARBA" id="ARBA00023136"/>
    </source>
</evidence>
<dbReference type="RefSeq" id="WP_196991835.1">
    <property type="nucleotide sequence ID" value="NZ_JADWYR010000002.1"/>
</dbReference>
<comment type="similarity">
    <text evidence="2">Belongs to the TspO/BZRP family.</text>
</comment>
<dbReference type="AlphaFoldDB" id="A0A931E9E0"/>
<evidence type="ECO:0000256" key="3">
    <source>
        <dbReference type="ARBA" id="ARBA00022692"/>
    </source>
</evidence>
<evidence type="ECO:0000256" key="1">
    <source>
        <dbReference type="ARBA" id="ARBA00004141"/>
    </source>
</evidence>
<proteinExistence type="inferred from homology"/>
<dbReference type="PIRSF" id="PIRSF005859">
    <property type="entry name" value="PBR"/>
    <property type="match status" value="1"/>
</dbReference>
<keyword evidence="3 6" id="KW-0812">Transmembrane</keyword>
<evidence type="ECO:0000256" key="4">
    <source>
        <dbReference type="ARBA" id="ARBA00022989"/>
    </source>
</evidence>
<keyword evidence="4 6" id="KW-1133">Transmembrane helix</keyword>
<dbReference type="Pfam" id="PF03073">
    <property type="entry name" value="TspO_MBR"/>
    <property type="match status" value="1"/>
</dbReference>
<organism evidence="7 8">
    <name type="scientific">Panacibacter microcysteis</name>
    <dbReference type="NCBI Taxonomy" id="2793269"/>
    <lineage>
        <taxon>Bacteria</taxon>
        <taxon>Pseudomonadati</taxon>
        <taxon>Bacteroidota</taxon>
        <taxon>Chitinophagia</taxon>
        <taxon>Chitinophagales</taxon>
        <taxon>Chitinophagaceae</taxon>
        <taxon>Panacibacter</taxon>
    </lineage>
</organism>
<dbReference type="InterPro" id="IPR038330">
    <property type="entry name" value="TspO/MBR-related_sf"/>
</dbReference>
<name>A0A931E9E0_9BACT</name>